<keyword evidence="3" id="KW-1185">Reference proteome</keyword>
<dbReference type="EMBL" id="CP017603">
    <property type="protein sequence ID" value="AOY76667.1"/>
    <property type="molecule type" value="Genomic_DNA"/>
</dbReference>
<reference evidence="1 3" key="1">
    <citation type="submission" date="2016-10" db="EMBL/GenBank/DDBJ databases">
        <title>Complete Genome Sequence of Acetogen Clostridium formicoaceticum ATCC 27076.</title>
        <authorList>
            <person name="Bao T."/>
            <person name="Cheng C."/>
            <person name="Zhao J."/>
            <person name="Yang S.-T."/>
            <person name="Wang J."/>
            <person name="Wang M."/>
        </authorList>
    </citation>
    <scope>NUCLEOTIDE SEQUENCE [LARGE SCALE GENOMIC DNA]</scope>
    <source>
        <strain evidence="1 3">ATCC 27076</strain>
    </source>
</reference>
<sequence length="74" mass="8275">MQLFGENATEMGLSPIPKEEIHNLMNRVVELISNQFIRGCTIEINSVTKAKISVSSKGKINIERAQAIKYKLEA</sequence>
<gene>
    <name evidence="1" type="ORF">BJL90_12805</name>
    <name evidence="2" type="ORF">CLFO_14820</name>
</gene>
<accession>A0AAC9RHH8</accession>
<dbReference type="EMBL" id="CP020559">
    <property type="protein sequence ID" value="ARE87096.1"/>
    <property type="molecule type" value="Genomic_DNA"/>
</dbReference>
<evidence type="ECO:0000313" key="3">
    <source>
        <dbReference type="Proteomes" id="UP000177894"/>
    </source>
</evidence>
<evidence type="ECO:0000313" key="2">
    <source>
        <dbReference type="EMBL" id="ARE87096.1"/>
    </source>
</evidence>
<dbReference type="Proteomes" id="UP000192478">
    <property type="component" value="Chromosome"/>
</dbReference>
<dbReference type="AlphaFoldDB" id="A0AAC9RHH8"/>
<evidence type="ECO:0000313" key="1">
    <source>
        <dbReference type="EMBL" id="AOY76667.1"/>
    </source>
</evidence>
<evidence type="ECO:0000313" key="4">
    <source>
        <dbReference type="Proteomes" id="UP000192478"/>
    </source>
</evidence>
<dbReference type="KEGG" id="cfm:BJL90_12805"/>
<organism evidence="2 4">
    <name type="scientific">Clostridium formicaceticum</name>
    <dbReference type="NCBI Taxonomy" id="1497"/>
    <lineage>
        <taxon>Bacteria</taxon>
        <taxon>Bacillati</taxon>
        <taxon>Bacillota</taxon>
        <taxon>Clostridia</taxon>
        <taxon>Eubacteriales</taxon>
        <taxon>Clostridiaceae</taxon>
        <taxon>Clostridium</taxon>
    </lineage>
</organism>
<protein>
    <submittedName>
        <fullName evidence="2">Uncharacterized protein</fullName>
    </submittedName>
</protein>
<proteinExistence type="predicted"/>
<reference evidence="2 4" key="2">
    <citation type="submission" date="2017-03" db="EMBL/GenBank/DDBJ databases">
        <title>Complete sequence of Clostridium formicaceticum DSM 92.</title>
        <authorList>
            <person name="Poehlein A."/>
            <person name="Karl M."/>
            <person name="Bengelsdorf F.R."/>
            <person name="Duerre P."/>
            <person name="Daniel R."/>
        </authorList>
    </citation>
    <scope>NUCLEOTIDE SEQUENCE [LARGE SCALE GENOMIC DNA]</scope>
    <source>
        <strain evidence="2 4">DSM 92</strain>
    </source>
</reference>
<dbReference type="RefSeq" id="WP_070968629.1">
    <property type="nucleotide sequence ID" value="NZ_CP017603.1"/>
</dbReference>
<name>A0AAC9RHH8_9CLOT</name>
<dbReference type="Proteomes" id="UP000177894">
    <property type="component" value="Chromosome"/>
</dbReference>